<comment type="caution">
    <text evidence="1">The sequence shown here is derived from an EMBL/GenBank/DDBJ whole genome shotgun (WGS) entry which is preliminary data.</text>
</comment>
<dbReference type="Proteomes" id="UP000624703">
    <property type="component" value="Unassembled WGS sequence"/>
</dbReference>
<protein>
    <submittedName>
        <fullName evidence="1">NYN domain-containing protein</fullName>
    </submittedName>
</protein>
<organism evidence="1 2">
    <name type="scientific">Persicirhabdus sediminis</name>
    <dbReference type="NCBI Taxonomy" id="454144"/>
    <lineage>
        <taxon>Bacteria</taxon>
        <taxon>Pseudomonadati</taxon>
        <taxon>Verrucomicrobiota</taxon>
        <taxon>Verrucomicrobiia</taxon>
        <taxon>Verrucomicrobiales</taxon>
        <taxon>Verrucomicrobiaceae</taxon>
        <taxon>Persicirhabdus</taxon>
    </lineage>
</organism>
<dbReference type="PANTHER" id="PTHR34547:SF1">
    <property type="entry name" value="YACP-LIKE NYN DOMAIN PROTEIN"/>
    <property type="match status" value="1"/>
</dbReference>
<reference evidence="1" key="1">
    <citation type="submission" date="2021-01" db="EMBL/GenBank/DDBJ databases">
        <title>Modified the classification status of verrucomicrobia.</title>
        <authorList>
            <person name="Feng X."/>
        </authorList>
    </citation>
    <scope>NUCLEOTIDE SEQUENCE</scope>
    <source>
        <strain evidence="1">_KCTC 22039</strain>
    </source>
</reference>
<dbReference type="Pfam" id="PF05991">
    <property type="entry name" value="NYN_YacP"/>
    <property type="match status" value="1"/>
</dbReference>
<sequence>MQRVIIVDGHSVIFASDELRTLHDRDQPAARQQLIDDLNHYQDITGANVVLVYDGKQTKRGQAGGTNSEILVLYSKNGQTADSVIERIVAQKAAKFDITVASNDRMELDTVAAFGGHCMSARSLLEDIDRQLGNFRREWGI</sequence>
<evidence type="ECO:0000313" key="2">
    <source>
        <dbReference type="Proteomes" id="UP000624703"/>
    </source>
</evidence>
<accession>A0A8J7MKG2</accession>
<keyword evidence="2" id="KW-1185">Reference proteome</keyword>
<dbReference type="AlphaFoldDB" id="A0A8J7MKG2"/>
<proteinExistence type="predicted"/>
<name>A0A8J7MKG2_9BACT</name>
<gene>
    <name evidence="1" type="ORF">JIN82_16035</name>
</gene>
<evidence type="ECO:0000313" key="1">
    <source>
        <dbReference type="EMBL" id="MBK1792673.1"/>
    </source>
</evidence>
<dbReference type="PANTHER" id="PTHR34547">
    <property type="entry name" value="YACP-LIKE NYN DOMAIN PROTEIN"/>
    <property type="match status" value="1"/>
</dbReference>
<dbReference type="InterPro" id="IPR010298">
    <property type="entry name" value="YacP-like"/>
</dbReference>
<dbReference type="EMBL" id="JAENIM010000047">
    <property type="protein sequence ID" value="MBK1792673.1"/>
    <property type="molecule type" value="Genomic_DNA"/>
</dbReference>
<dbReference type="RefSeq" id="WP_200312686.1">
    <property type="nucleotide sequence ID" value="NZ_JAENIM010000047.1"/>
</dbReference>